<keyword evidence="3" id="KW-0862">Zinc</keyword>
<dbReference type="GO" id="GO:0008270">
    <property type="term" value="F:zinc ion binding"/>
    <property type="evidence" value="ECO:0007669"/>
    <property type="project" value="UniProtKB-KW"/>
</dbReference>
<reference evidence="7" key="1">
    <citation type="submission" date="2014-05" db="EMBL/GenBank/DDBJ databases">
        <authorList>
            <person name="Chronopoulou M."/>
        </authorList>
    </citation>
    <scope>NUCLEOTIDE SEQUENCE</scope>
    <source>
        <tissue evidence="7">Whole organism</tissue>
    </source>
</reference>
<evidence type="ECO:0000313" key="7">
    <source>
        <dbReference type="EMBL" id="CDW32203.1"/>
    </source>
</evidence>
<dbReference type="PROSITE" id="PS50950">
    <property type="entry name" value="ZF_THAP"/>
    <property type="match status" value="1"/>
</dbReference>
<dbReference type="GO" id="GO:0003677">
    <property type="term" value="F:DNA binding"/>
    <property type="evidence" value="ECO:0007669"/>
    <property type="project" value="UniProtKB-UniRule"/>
</dbReference>
<dbReference type="EMBL" id="HACA01014842">
    <property type="protein sequence ID" value="CDW32203.1"/>
    <property type="molecule type" value="Transcribed_RNA"/>
</dbReference>
<evidence type="ECO:0000259" key="6">
    <source>
        <dbReference type="PROSITE" id="PS50950"/>
    </source>
</evidence>
<evidence type="ECO:0000256" key="3">
    <source>
        <dbReference type="ARBA" id="ARBA00022833"/>
    </source>
</evidence>
<dbReference type="InterPro" id="IPR006612">
    <property type="entry name" value="THAP_Znf"/>
</dbReference>
<keyword evidence="2 5" id="KW-0863">Zinc-finger</keyword>
<keyword evidence="1" id="KW-0479">Metal-binding</keyword>
<sequence>MPTKSCTPGCRTNYNNEPHRSGVTIHLWPNKERNPRLDTAWLRAIPRETDLKKTDEAPSKSTNQCFLHFNYSDFIYGSKRSNNLWQGSKEEVRQLLTSYAYACNCPSFTGTSNQM</sequence>
<accession>A0A0K2U1T0</accession>
<dbReference type="SUPFAM" id="SSF57716">
    <property type="entry name" value="Glucocorticoid receptor-like (DNA-binding domain)"/>
    <property type="match status" value="1"/>
</dbReference>
<dbReference type="OrthoDB" id="6511575at2759"/>
<dbReference type="AlphaFoldDB" id="A0A0K2U1T0"/>
<evidence type="ECO:0000256" key="5">
    <source>
        <dbReference type="PROSITE-ProRule" id="PRU00309"/>
    </source>
</evidence>
<dbReference type="Pfam" id="PF05485">
    <property type="entry name" value="THAP"/>
    <property type="match status" value="1"/>
</dbReference>
<keyword evidence="4 5" id="KW-0238">DNA-binding</keyword>
<feature type="domain" description="THAP-type" evidence="6">
    <location>
        <begin position="1"/>
        <end position="93"/>
    </location>
</feature>
<name>A0A0K2U1T0_LEPSM</name>
<organism evidence="7">
    <name type="scientific">Lepeophtheirus salmonis</name>
    <name type="common">Salmon louse</name>
    <name type="synonym">Caligus salmonis</name>
    <dbReference type="NCBI Taxonomy" id="72036"/>
    <lineage>
        <taxon>Eukaryota</taxon>
        <taxon>Metazoa</taxon>
        <taxon>Ecdysozoa</taxon>
        <taxon>Arthropoda</taxon>
        <taxon>Crustacea</taxon>
        <taxon>Multicrustacea</taxon>
        <taxon>Hexanauplia</taxon>
        <taxon>Copepoda</taxon>
        <taxon>Siphonostomatoida</taxon>
        <taxon>Caligidae</taxon>
        <taxon>Lepeophtheirus</taxon>
    </lineage>
</organism>
<evidence type="ECO:0000256" key="1">
    <source>
        <dbReference type="ARBA" id="ARBA00022723"/>
    </source>
</evidence>
<proteinExistence type="predicted"/>
<protein>
    <recommendedName>
        <fullName evidence="6">THAP-type domain-containing protein</fullName>
    </recommendedName>
</protein>
<evidence type="ECO:0000256" key="4">
    <source>
        <dbReference type="ARBA" id="ARBA00023125"/>
    </source>
</evidence>
<evidence type="ECO:0000256" key="2">
    <source>
        <dbReference type="ARBA" id="ARBA00022771"/>
    </source>
</evidence>